<sequence>MTRDKTRARMFFSRPEREEEEREEEALPSYLSYLQAPSMAGESAATVPTPVLFDVFAAQRQTHADQIQSTSQELARALQEFVLVQMQQRQGDGATSLTSSRPRCNCVWRVTELEKQVKSILSAQKEKTRSRAMDETGNTMGDRLSTLEGRQSAFQSQLAQISKVLGVPVGKHGKNSQLKTLVQTLHEEIDAKVQTAVAGAEAALAVSKSVDDETLVAVAPAANMKSFMPTILDKEEERKLVGDYNSIPQSGLPFSNVLNALAVEHEASLTRLNTHFDECLRLEGLQRVALEGRVQARFGEVEEWLQQVEGELGGSRFGSTSSCSIAALTNEMTRLQAYLAQLEISCNKQQLEVMELSAGLKKLVHLNELRAQLDQQKDDVKVLRQDIRTVASSTQKETQAVARTALGLKLIVEKLVRDTGSAEELLQQYVSTITHQVASVTRQYVSVRIRDNNRLVDATLRARVPDYVLNESESFLLVCPESKKKRAGCNLDCGVTQEPERNAGLSFGLREDISDRI</sequence>
<dbReference type="VEuPathDB" id="FungiDB:HpaG806904"/>
<reference evidence="3" key="2">
    <citation type="submission" date="2015-06" db="UniProtKB">
        <authorList>
            <consortium name="EnsemblProtists"/>
        </authorList>
    </citation>
    <scope>IDENTIFICATION</scope>
    <source>
        <strain evidence="3">Emoy2</strain>
    </source>
</reference>
<evidence type="ECO:0000256" key="2">
    <source>
        <dbReference type="SAM" id="MobiDB-lite"/>
    </source>
</evidence>
<feature type="region of interest" description="Disordered" evidence="2">
    <location>
        <begin position="1"/>
        <end position="25"/>
    </location>
</feature>
<dbReference type="EMBL" id="JH598357">
    <property type="status" value="NOT_ANNOTATED_CDS"/>
    <property type="molecule type" value="Genomic_DNA"/>
</dbReference>
<dbReference type="eggNOG" id="ENOG502RZW8">
    <property type="taxonomic scope" value="Eukaryota"/>
</dbReference>
<dbReference type="AlphaFoldDB" id="M4BKH1"/>
<dbReference type="HOGENOM" id="CLU_026892_0_0_1"/>
<organism evidence="3 4">
    <name type="scientific">Hyaloperonospora arabidopsidis (strain Emoy2)</name>
    <name type="common">Downy mildew agent</name>
    <name type="synonym">Peronospora arabidopsidis</name>
    <dbReference type="NCBI Taxonomy" id="559515"/>
    <lineage>
        <taxon>Eukaryota</taxon>
        <taxon>Sar</taxon>
        <taxon>Stramenopiles</taxon>
        <taxon>Oomycota</taxon>
        <taxon>Peronosporomycetes</taxon>
        <taxon>Peronosporales</taxon>
        <taxon>Peronosporaceae</taxon>
        <taxon>Hyaloperonospora</taxon>
    </lineage>
</organism>
<feature type="coiled-coil region" evidence="1">
    <location>
        <begin position="325"/>
        <end position="386"/>
    </location>
</feature>
<protein>
    <submittedName>
        <fullName evidence="3">Uncharacterized protein</fullName>
    </submittedName>
</protein>
<keyword evidence="1" id="KW-0175">Coiled coil</keyword>
<dbReference type="STRING" id="559515.M4BKH1"/>
<dbReference type="Proteomes" id="UP000011713">
    <property type="component" value="Unassembled WGS sequence"/>
</dbReference>
<evidence type="ECO:0000256" key="1">
    <source>
        <dbReference type="SAM" id="Coils"/>
    </source>
</evidence>
<accession>M4BKH1</accession>
<evidence type="ECO:0000313" key="4">
    <source>
        <dbReference type="Proteomes" id="UP000011713"/>
    </source>
</evidence>
<dbReference type="OMA" id="WNRPERE"/>
<proteinExistence type="predicted"/>
<dbReference type="EnsemblProtists" id="HpaT806904">
    <property type="protein sequence ID" value="HpaP806904"/>
    <property type="gene ID" value="HpaG806904"/>
</dbReference>
<keyword evidence="4" id="KW-1185">Reference proteome</keyword>
<name>M4BKH1_HYAAE</name>
<dbReference type="InParanoid" id="M4BKH1"/>
<evidence type="ECO:0000313" key="3">
    <source>
        <dbReference type="EnsemblProtists" id="HpaP806904"/>
    </source>
</evidence>
<reference evidence="4" key="1">
    <citation type="journal article" date="2010" name="Science">
        <title>Signatures of adaptation to obligate biotrophy in the Hyaloperonospora arabidopsidis genome.</title>
        <authorList>
            <person name="Baxter L."/>
            <person name="Tripathy S."/>
            <person name="Ishaque N."/>
            <person name="Boot N."/>
            <person name="Cabral A."/>
            <person name="Kemen E."/>
            <person name="Thines M."/>
            <person name="Ah-Fong A."/>
            <person name="Anderson R."/>
            <person name="Badejoko W."/>
            <person name="Bittner-Eddy P."/>
            <person name="Boore J.L."/>
            <person name="Chibucos M.C."/>
            <person name="Coates M."/>
            <person name="Dehal P."/>
            <person name="Delehaunty K."/>
            <person name="Dong S."/>
            <person name="Downton P."/>
            <person name="Dumas B."/>
            <person name="Fabro G."/>
            <person name="Fronick C."/>
            <person name="Fuerstenberg S.I."/>
            <person name="Fulton L."/>
            <person name="Gaulin E."/>
            <person name="Govers F."/>
            <person name="Hughes L."/>
            <person name="Humphray S."/>
            <person name="Jiang R.H."/>
            <person name="Judelson H."/>
            <person name="Kamoun S."/>
            <person name="Kyung K."/>
            <person name="Meijer H."/>
            <person name="Minx P."/>
            <person name="Morris P."/>
            <person name="Nelson J."/>
            <person name="Phuntumart V."/>
            <person name="Qutob D."/>
            <person name="Rehmany A."/>
            <person name="Rougon-Cardoso A."/>
            <person name="Ryden P."/>
            <person name="Torto-Alalibo T."/>
            <person name="Studholme D."/>
            <person name="Wang Y."/>
            <person name="Win J."/>
            <person name="Wood J."/>
            <person name="Clifton S.W."/>
            <person name="Rogers J."/>
            <person name="Van den Ackerveken G."/>
            <person name="Jones J.D."/>
            <person name="McDowell J.M."/>
            <person name="Beynon J."/>
            <person name="Tyler B.M."/>
        </authorList>
    </citation>
    <scope>NUCLEOTIDE SEQUENCE [LARGE SCALE GENOMIC DNA]</scope>
    <source>
        <strain evidence="4">Emoy2</strain>
    </source>
</reference>